<dbReference type="Pfam" id="PF05175">
    <property type="entry name" value="MTS"/>
    <property type="match status" value="1"/>
</dbReference>
<keyword evidence="2" id="KW-0489">Methyltransferase</keyword>
<dbReference type="SUPFAM" id="SSF53335">
    <property type="entry name" value="S-adenosyl-L-methionine-dependent methyltransferases"/>
    <property type="match status" value="1"/>
</dbReference>
<dbReference type="Proteomes" id="UP000433575">
    <property type="component" value="Unassembled WGS sequence"/>
</dbReference>
<dbReference type="OrthoDB" id="9777257at2"/>
<dbReference type="Proteomes" id="UP000480929">
    <property type="component" value="Unassembled WGS sequence"/>
</dbReference>
<dbReference type="GO" id="GO:0032259">
    <property type="term" value="P:methylation"/>
    <property type="evidence" value="ECO:0007669"/>
    <property type="project" value="UniProtKB-KW"/>
</dbReference>
<evidence type="ECO:0000259" key="1">
    <source>
        <dbReference type="Pfam" id="PF05175"/>
    </source>
</evidence>
<evidence type="ECO:0000313" key="2">
    <source>
        <dbReference type="EMBL" id="MSA88489.1"/>
    </source>
</evidence>
<gene>
    <name evidence="3" type="ORF">GKD88_05325</name>
    <name evidence="2" type="ORF">GKE08_04035</name>
</gene>
<evidence type="ECO:0000313" key="4">
    <source>
        <dbReference type="Proteomes" id="UP000433575"/>
    </source>
</evidence>
<dbReference type="GO" id="GO:0008170">
    <property type="term" value="F:N-methyltransferase activity"/>
    <property type="evidence" value="ECO:0007669"/>
    <property type="project" value="UniProtKB-ARBA"/>
</dbReference>
<dbReference type="PANTHER" id="PTHR47739">
    <property type="entry name" value="TRNA1(VAL) (ADENINE(37)-N6)-METHYLTRANSFERASE"/>
    <property type="match status" value="1"/>
</dbReference>
<sequence length="242" mass="27158">MENQTIMERPQENRRLDYLPKLKLPLWQRKDMFCMNTDTVLLGEQMVVKSGESVLDLGCNNGALLLYASRFSPASLTGVDLFPEALALAEENMQINGLEAELICADLAEFRHLPFDVIVCNPPYFKTPDTDSINKNSFLAAARHEASCTLETLFAAGGRLLKDKGRFYMVHRADRLAEIIAALSESPLTLRDATLVFDHRTHQATAVILELRKGKLGPVRFREPLWRPENVESSAENAGLQQ</sequence>
<dbReference type="GO" id="GO:0003676">
    <property type="term" value="F:nucleic acid binding"/>
    <property type="evidence" value="ECO:0007669"/>
    <property type="project" value="InterPro"/>
</dbReference>
<reference evidence="4 5" key="1">
    <citation type="journal article" date="2019" name="Nat. Med.">
        <title>A library of human gut bacterial isolates paired with longitudinal multiomics data enables mechanistic microbiome research.</title>
        <authorList>
            <person name="Poyet M."/>
            <person name="Groussin M."/>
            <person name="Gibbons S.M."/>
            <person name="Avila-Pacheco J."/>
            <person name="Jiang X."/>
            <person name="Kearney S.M."/>
            <person name="Perrotta A.R."/>
            <person name="Berdy B."/>
            <person name="Zhao S."/>
            <person name="Lieberman T.D."/>
            <person name="Swanson P.K."/>
            <person name="Smith M."/>
            <person name="Roesemann S."/>
            <person name="Alexander J.E."/>
            <person name="Rich S.A."/>
            <person name="Livny J."/>
            <person name="Vlamakis H."/>
            <person name="Clish C."/>
            <person name="Bullock K."/>
            <person name="Deik A."/>
            <person name="Scott J."/>
            <person name="Pierce K.A."/>
            <person name="Xavier R.J."/>
            <person name="Alm E.J."/>
        </authorList>
    </citation>
    <scope>NUCLEOTIDE SEQUENCE [LARGE SCALE GENOMIC DNA]</scope>
    <source>
        <strain evidence="2 4">BIOML-A4</strain>
        <strain evidence="3 5">BIOML-A5</strain>
    </source>
</reference>
<keyword evidence="2" id="KW-0808">Transferase</keyword>
<proteinExistence type="predicted"/>
<keyword evidence="5" id="KW-1185">Reference proteome</keyword>
<dbReference type="GO" id="GO:0008757">
    <property type="term" value="F:S-adenosylmethionine-dependent methyltransferase activity"/>
    <property type="evidence" value="ECO:0007669"/>
    <property type="project" value="UniProtKB-ARBA"/>
</dbReference>
<dbReference type="Gene3D" id="3.40.50.150">
    <property type="entry name" value="Vaccinia Virus protein VP39"/>
    <property type="match status" value="1"/>
</dbReference>
<protein>
    <submittedName>
        <fullName evidence="2">Methyltransferase</fullName>
    </submittedName>
</protein>
<dbReference type="EMBL" id="WKPJ01000003">
    <property type="protein sequence ID" value="MSA88489.1"/>
    <property type="molecule type" value="Genomic_DNA"/>
</dbReference>
<dbReference type="EMBL" id="WKPI01000006">
    <property type="protein sequence ID" value="MSC32537.1"/>
    <property type="molecule type" value="Genomic_DNA"/>
</dbReference>
<evidence type="ECO:0000313" key="3">
    <source>
        <dbReference type="EMBL" id="MSC32537.1"/>
    </source>
</evidence>
<comment type="caution">
    <text evidence="2">The sequence shown here is derived from an EMBL/GenBank/DDBJ whole genome shotgun (WGS) entry which is preliminary data.</text>
</comment>
<dbReference type="InterPro" id="IPR007848">
    <property type="entry name" value="Small_mtfrase_dom"/>
</dbReference>
<name>A0A6N7S3X6_9FIRM</name>
<dbReference type="PROSITE" id="PS00092">
    <property type="entry name" value="N6_MTASE"/>
    <property type="match status" value="1"/>
</dbReference>
<organism evidence="2 4">
    <name type="scientific">Holdemania massiliensis</name>
    <dbReference type="NCBI Taxonomy" id="1468449"/>
    <lineage>
        <taxon>Bacteria</taxon>
        <taxon>Bacillati</taxon>
        <taxon>Bacillota</taxon>
        <taxon>Erysipelotrichia</taxon>
        <taxon>Erysipelotrichales</taxon>
        <taxon>Erysipelotrichaceae</taxon>
        <taxon>Holdemania</taxon>
    </lineage>
</organism>
<dbReference type="AlphaFoldDB" id="A0A6N7S3X6"/>
<feature type="domain" description="Methyltransferase small" evidence="1">
    <location>
        <begin position="37"/>
        <end position="144"/>
    </location>
</feature>
<dbReference type="InterPro" id="IPR002052">
    <property type="entry name" value="DNA_methylase_N6_adenine_CS"/>
</dbReference>
<dbReference type="CDD" id="cd02440">
    <property type="entry name" value="AdoMet_MTases"/>
    <property type="match status" value="1"/>
</dbReference>
<evidence type="ECO:0000313" key="5">
    <source>
        <dbReference type="Proteomes" id="UP000480929"/>
    </source>
</evidence>
<dbReference type="InterPro" id="IPR029063">
    <property type="entry name" value="SAM-dependent_MTases_sf"/>
</dbReference>
<dbReference type="PANTHER" id="PTHR47739:SF1">
    <property type="entry name" value="TRNA1(VAL) (ADENINE(37)-N6)-METHYLTRANSFERASE"/>
    <property type="match status" value="1"/>
</dbReference>
<accession>A0A6N7S3X6</accession>
<dbReference type="InterPro" id="IPR050210">
    <property type="entry name" value="tRNA_Adenine-N(6)_MTase"/>
</dbReference>